<evidence type="ECO:0000313" key="2">
    <source>
        <dbReference type="Proteomes" id="UP001140096"/>
    </source>
</evidence>
<keyword evidence="2" id="KW-1185">Reference proteome</keyword>
<gene>
    <name evidence="1" type="ORF">H4S07_005231</name>
</gene>
<comment type="caution">
    <text evidence="1">The sequence shown here is derived from an EMBL/GenBank/DDBJ whole genome shotgun (WGS) entry which is preliminary data.</text>
</comment>
<dbReference type="EMBL" id="JANBUP010002466">
    <property type="protein sequence ID" value="KAJ2800221.1"/>
    <property type="molecule type" value="Genomic_DNA"/>
</dbReference>
<accession>A0ACC1L3R2</accession>
<name>A0ACC1L3R2_9FUNG</name>
<dbReference type="Proteomes" id="UP001140096">
    <property type="component" value="Unassembled WGS sequence"/>
</dbReference>
<protein>
    <submittedName>
        <fullName evidence="1">Uncharacterized protein</fullName>
    </submittedName>
</protein>
<feature type="non-terminal residue" evidence="1">
    <location>
        <position position="386"/>
    </location>
</feature>
<organism evidence="1 2">
    <name type="scientific">Coemansia furcata</name>
    <dbReference type="NCBI Taxonomy" id="417177"/>
    <lineage>
        <taxon>Eukaryota</taxon>
        <taxon>Fungi</taxon>
        <taxon>Fungi incertae sedis</taxon>
        <taxon>Zoopagomycota</taxon>
        <taxon>Kickxellomycotina</taxon>
        <taxon>Kickxellomycetes</taxon>
        <taxon>Kickxellales</taxon>
        <taxon>Kickxellaceae</taxon>
        <taxon>Coemansia</taxon>
    </lineage>
</organism>
<sequence length="386" mass="41613">MACEGNTNDPTLISEEMAPLITSAVSTALVSFWSSSTDDFQREGAETDRLPPTFASAVEGQLTLNKLLALDNIMTAPTAKYRGYVVKKRRIAAPVPGSTGAICGSGSVGDSNSIGSGTIVTPSGPGAIEPLIEARILVGAHGQEDVLLPSAGSGALKSRDAESIYIKRWRYAQRLAKRATLDARIASGEIEEAEEGEEREDGEDGPAVEEELMEAVEDDWPDPDSCTAEAEDSLRRVCIATTPVSLRWWSQMHMRPIGASKDVRWLAFVPPYFGPSTSSMEAGDMDVDGVEDELSASVREWCQTSQSIVEWYLGDVDSAYQAAHLGTHRPLGLHRVLDGTFTQLTEDNVLPLYSGPGRASAPVPPSQWSARLRYEAERLGQCMAHG</sequence>
<reference evidence="1" key="1">
    <citation type="submission" date="2022-07" db="EMBL/GenBank/DDBJ databases">
        <title>Phylogenomic reconstructions and comparative analyses of Kickxellomycotina fungi.</title>
        <authorList>
            <person name="Reynolds N.K."/>
            <person name="Stajich J.E."/>
            <person name="Barry K."/>
            <person name="Grigoriev I.V."/>
            <person name="Crous P."/>
            <person name="Smith M.E."/>
        </authorList>
    </citation>
    <scope>NUCLEOTIDE SEQUENCE</scope>
    <source>
        <strain evidence="1">CBS 102833</strain>
    </source>
</reference>
<proteinExistence type="predicted"/>
<evidence type="ECO:0000313" key="1">
    <source>
        <dbReference type="EMBL" id="KAJ2800221.1"/>
    </source>
</evidence>